<name>A0A9X4M3E2_9ACTN</name>
<dbReference type="FunFam" id="1.10.10.10:FF:000001">
    <property type="entry name" value="LysR family transcriptional regulator"/>
    <property type="match status" value="1"/>
</dbReference>
<keyword evidence="4" id="KW-0010">Activator</keyword>
<comment type="similarity">
    <text evidence="1">Belongs to the LysR transcriptional regulatory family.</text>
</comment>
<keyword evidence="8" id="KW-1185">Reference proteome</keyword>
<evidence type="ECO:0000313" key="7">
    <source>
        <dbReference type="EMBL" id="MDG3015432.1"/>
    </source>
</evidence>
<dbReference type="EMBL" id="JANRHA010000007">
    <property type="protein sequence ID" value="MDG3015432.1"/>
    <property type="molecule type" value="Genomic_DNA"/>
</dbReference>
<sequence>MPGSFELRHLRYFVAVAEEGNITRAAARLRIAQPSLSAQIKYLEKVLDVELFRRRRLGVELTPVGARFLTEVRATLRSVDSAVAVARMAARGQAGILRIGIIVGVYIEPTIQLLQGFKRRYPQVRVEYSDYTFADPSAGLNTNEVDVAFVQPPFVHEGLSFLEVYTQPRAAVVAEDHPLAQRSEVLVSELFDDPWVVSATDDEVCRDFWLAMDHRGGKPPRLGPAAATMEKYMRLVQSGEAVGLSEASTELAFPRPGVRYVPVADLEPVTTALAWRADSANPLVQRFVDHARGHLAADPYDGTVGAP</sequence>
<dbReference type="InterPro" id="IPR000847">
    <property type="entry name" value="LysR_HTH_N"/>
</dbReference>
<dbReference type="RefSeq" id="WP_277835752.1">
    <property type="nucleotide sequence ID" value="NZ_JAAIVF010000009.1"/>
</dbReference>
<dbReference type="PRINTS" id="PR00039">
    <property type="entry name" value="HTHLYSR"/>
</dbReference>
<dbReference type="GO" id="GO:0003700">
    <property type="term" value="F:DNA-binding transcription factor activity"/>
    <property type="evidence" value="ECO:0007669"/>
    <property type="project" value="InterPro"/>
</dbReference>
<keyword evidence="5" id="KW-0804">Transcription</keyword>
<dbReference type="AlphaFoldDB" id="A0A9X4M3E2"/>
<evidence type="ECO:0000256" key="3">
    <source>
        <dbReference type="ARBA" id="ARBA00023125"/>
    </source>
</evidence>
<dbReference type="Gene3D" id="1.10.10.10">
    <property type="entry name" value="Winged helix-like DNA-binding domain superfamily/Winged helix DNA-binding domain"/>
    <property type="match status" value="1"/>
</dbReference>
<evidence type="ECO:0000256" key="2">
    <source>
        <dbReference type="ARBA" id="ARBA00023015"/>
    </source>
</evidence>
<reference evidence="7" key="1">
    <citation type="submission" date="2022-08" db="EMBL/GenBank/DDBJ databases">
        <title>Genome analysis of Corynebacteriales strain.</title>
        <authorList>
            <person name="Lee S.D."/>
        </authorList>
    </citation>
    <scope>NUCLEOTIDE SEQUENCE</scope>
    <source>
        <strain evidence="7">D3-21</strain>
    </source>
</reference>
<evidence type="ECO:0000313" key="8">
    <source>
        <dbReference type="Proteomes" id="UP001152755"/>
    </source>
</evidence>
<dbReference type="SUPFAM" id="SSF53850">
    <property type="entry name" value="Periplasmic binding protein-like II"/>
    <property type="match status" value="1"/>
</dbReference>
<dbReference type="PANTHER" id="PTHR30346">
    <property type="entry name" value="TRANSCRIPTIONAL DUAL REGULATOR HCAR-RELATED"/>
    <property type="match status" value="1"/>
</dbReference>
<feature type="domain" description="HTH lysR-type" evidence="6">
    <location>
        <begin position="5"/>
        <end position="62"/>
    </location>
</feature>
<dbReference type="SUPFAM" id="SSF46785">
    <property type="entry name" value="Winged helix' DNA-binding domain"/>
    <property type="match status" value="1"/>
</dbReference>
<dbReference type="PROSITE" id="PS50931">
    <property type="entry name" value="HTH_LYSR"/>
    <property type="match status" value="1"/>
</dbReference>
<dbReference type="InterPro" id="IPR036388">
    <property type="entry name" value="WH-like_DNA-bd_sf"/>
</dbReference>
<protein>
    <submittedName>
        <fullName evidence="7">LysR family transcriptional regulator</fullName>
    </submittedName>
</protein>
<organism evidence="7 8">
    <name type="scientific">Speluncibacter jeojiensis</name>
    <dbReference type="NCBI Taxonomy" id="2710754"/>
    <lineage>
        <taxon>Bacteria</taxon>
        <taxon>Bacillati</taxon>
        <taxon>Actinomycetota</taxon>
        <taxon>Actinomycetes</taxon>
        <taxon>Mycobacteriales</taxon>
        <taxon>Speluncibacteraceae</taxon>
        <taxon>Speluncibacter</taxon>
    </lineage>
</organism>
<dbReference type="Pfam" id="PF03466">
    <property type="entry name" value="LysR_substrate"/>
    <property type="match status" value="1"/>
</dbReference>
<evidence type="ECO:0000259" key="6">
    <source>
        <dbReference type="PROSITE" id="PS50931"/>
    </source>
</evidence>
<proteinExistence type="inferred from homology"/>
<dbReference type="Proteomes" id="UP001152755">
    <property type="component" value="Unassembled WGS sequence"/>
</dbReference>
<evidence type="ECO:0000256" key="1">
    <source>
        <dbReference type="ARBA" id="ARBA00009437"/>
    </source>
</evidence>
<dbReference type="InterPro" id="IPR005119">
    <property type="entry name" value="LysR_subst-bd"/>
</dbReference>
<dbReference type="GO" id="GO:0032993">
    <property type="term" value="C:protein-DNA complex"/>
    <property type="evidence" value="ECO:0007669"/>
    <property type="project" value="TreeGrafter"/>
</dbReference>
<evidence type="ECO:0000256" key="5">
    <source>
        <dbReference type="ARBA" id="ARBA00023163"/>
    </source>
</evidence>
<dbReference type="InterPro" id="IPR036390">
    <property type="entry name" value="WH_DNA-bd_sf"/>
</dbReference>
<gene>
    <name evidence="7" type="ORF">NVS88_12810</name>
</gene>
<keyword evidence="2" id="KW-0805">Transcription regulation</keyword>
<dbReference type="CDD" id="cd08414">
    <property type="entry name" value="PBP2_LTTR_aromatics_like"/>
    <property type="match status" value="1"/>
</dbReference>
<dbReference type="Gene3D" id="3.40.190.10">
    <property type="entry name" value="Periplasmic binding protein-like II"/>
    <property type="match status" value="2"/>
</dbReference>
<keyword evidence="3" id="KW-0238">DNA-binding</keyword>
<evidence type="ECO:0000256" key="4">
    <source>
        <dbReference type="ARBA" id="ARBA00023159"/>
    </source>
</evidence>
<dbReference type="Pfam" id="PF00126">
    <property type="entry name" value="HTH_1"/>
    <property type="match status" value="1"/>
</dbReference>
<dbReference type="GO" id="GO:0003677">
    <property type="term" value="F:DNA binding"/>
    <property type="evidence" value="ECO:0007669"/>
    <property type="project" value="UniProtKB-KW"/>
</dbReference>
<dbReference type="PANTHER" id="PTHR30346:SF0">
    <property type="entry name" value="HCA OPERON TRANSCRIPTIONAL ACTIVATOR HCAR"/>
    <property type="match status" value="1"/>
</dbReference>
<accession>A0A9X4M3E2</accession>
<comment type="caution">
    <text evidence="7">The sequence shown here is derived from an EMBL/GenBank/DDBJ whole genome shotgun (WGS) entry which is preliminary data.</text>
</comment>